<keyword evidence="7" id="KW-0460">Magnesium</keyword>
<evidence type="ECO:0000256" key="7">
    <source>
        <dbReference type="ARBA" id="ARBA00022842"/>
    </source>
</evidence>
<evidence type="ECO:0000256" key="6">
    <source>
        <dbReference type="ARBA" id="ARBA00022741"/>
    </source>
</evidence>
<dbReference type="CDD" id="cd05398">
    <property type="entry name" value="NT_ClassII-CCAase"/>
    <property type="match status" value="1"/>
</dbReference>
<evidence type="ECO:0000256" key="4">
    <source>
        <dbReference type="ARBA" id="ARBA00022695"/>
    </source>
</evidence>
<feature type="domain" description="CCA-adding enzyme C-terminal" evidence="12">
    <location>
        <begin position="258"/>
        <end position="404"/>
    </location>
</feature>
<evidence type="ECO:0000259" key="10">
    <source>
        <dbReference type="Pfam" id="PF01743"/>
    </source>
</evidence>
<dbReference type="GO" id="GO:0046872">
    <property type="term" value="F:metal ion binding"/>
    <property type="evidence" value="ECO:0007669"/>
    <property type="project" value="UniProtKB-KW"/>
</dbReference>
<evidence type="ECO:0000256" key="9">
    <source>
        <dbReference type="RuleBase" id="RU003953"/>
    </source>
</evidence>
<feature type="domain" description="Poly A polymerase head" evidence="10">
    <location>
        <begin position="27"/>
        <end position="147"/>
    </location>
</feature>
<dbReference type="PANTHER" id="PTHR46173">
    <property type="entry name" value="CCA TRNA NUCLEOTIDYLTRANSFERASE 1, MITOCHONDRIAL"/>
    <property type="match status" value="1"/>
</dbReference>
<evidence type="ECO:0000256" key="3">
    <source>
        <dbReference type="ARBA" id="ARBA00022694"/>
    </source>
</evidence>
<dbReference type="GO" id="GO:0000166">
    <property type="term" value="F:nucleotide binding"/>
    <property type="evidence" value="ECO:0007669"/>
    <property type="project" value="UniProtKB-KW"/>
</dbReference>
<keyword evidence="4 13" id="KW-0548">Nucleotidyltransferase</keyword>
<evidence type="ECO:0000256" key="5">
    <source>
        <dbReference type="ARBA" id="ARBA00022723"/>
    </source>
</evidence>
<evidence type="ECO:0000256" key="1">
    <source>
        <dbReference type="ARBA" id="ARBA00001946"/>
    </source>
</evidence>
<dbReference type="Gene3D" id="1.10.246.80">
    <property type="match status" value="1"/>
</dbReference>
<evidence type="ECO:0000256" key="2">
    <source>
        <dbReference type="ARBA" id="ARBA00022679"/>
    </source>
</evidence>
<dbReference type="PANTHER" id="PTHR46173:SF1">
    <property type="entry name" value="CCA TRNA NUCLEOTIDYLTRANSFERASE 1, MITOCHONDRIAL"/>
    <property type="match status" value="1"/>
</dbReference>
<dbReference type="Gene3D" id="3.30.460.10">
    <property type="entry name" value="Beta Polymerase, domain 2"/>
    <property type="match status" value="1"/>
</dbReference>
<dbReference type="SUPFAM" id="SSF81301">
    <property type="entry name" value="Nucleotidyltransferase"/>
    <property type="match status" value="1"/>
</dbReference>
<dbReference type="InterPro" id="IPR043519">
    <property type="entry name" value="NT_sf"/>
</dbReference>
<evidence type="ECO:0000256" key="8">
    <source>
        <dbReference type="ARBA" id="ARBA00022884"/>
    </source>
</evidence>
<keyword evidence="6" id="KW-0547">Nucleotide-binding</keyword>
<accession>A0AA95F2M7</accession>
<dbReference type="GO" id="GO:0004810">
    <property type="term" value="F:CCA tRNA nucleotidyltransferase activity"/>
    <property type="evidence" value="ECO:0007669"/>
    <property type="project" value="UniProtKB-EC"/>
</dbReference>
<keyword evidence="3" id="KW-0819">tRNA processing</keyword>
<proteinExistence type="inferred from homology"/>
<dbReference type="InterPro" id="IPR050264">
    <property type="entry name" value="Bact_CCA-adding_enz_type3_sf"/>
</dbReference>
<dbReference type="InterPro" id="IPR032828">
    <property type="entry name" value="PolyA_RNA-bd"/>
</dbReference>
<evidence type="ECO:0000313" key="13">
    <source>
        <dbReference type="EMBL" id="WEK55728.1"/>
    </source>
</evidence>
<sequence>MMRERDERLWNAGLHVVGELVNDGHEAYLVGGCVRDRMLGRPLHDIDITTSALPEQVMKLFSRTIPTGLQHGTVTVLEGGLVFEVTTFRQEFGYSDARRPDEVAFVLDVREDLARRDFTFNAMAVGLDHEVIDPFGGRNDLQARIVRCVGHANERFSEDALRILRAIRFGAELGFELAAEVWEGITLQRQRLSQVAMERVGTEWDKMMSGANPELAYHWLQQSGLLAHLKEQLPQQLVDYQMSDRAITHKITSIVDVDLRWAALLTSAGLSVEQSLQFGRSLRFSSRRGQRIASVVGFSQMLQFDANHERCTFAREHWIDAVLAYGISTAEDWHKIYRTETSTEYEWLASIPITVVSQLAIKGNELSKQLNKPPGPWIAQILQHLLAEVAHGRLANERDALLRIASTWD</sequence>
<dbReference type="EC" id="2.7.7.72" evidence="13"/>
<dbReference type="SUPFAM" id="SSF81891">
    <property type="entry name" value="Poly A polymerase C-terminal region-like"/>
    <property type="match status" value="1"/>
</dbReference>
<feature type="domain" description="tRNA nucleotidyltransferase/poly(A) polymerase RNA and SrmB- binding" evidence="11">
    <location>
        <begin position="174"/>
        <end position="233"/>
    </location>
</feature>
<keyword evidence="14" id="KW-1185">Reference proteome</keyword>
<gene>
    <name evidence="13" type="ORF">P0Y55_06695</name>
</gene>
<comment type="similarity">
    <text evidence="9">Belongs to the tRNA nucleotidyltransferase/poly(A) polymerase family.</text>
</comment>
<dbReference type="Pfam" id="PF13735">
    <property type="entry name" value="tRNA_NucTran2_2"/>
    <property type="match status" value="1"/>
</dbReference>
<dbReference type="Proteomes" id="UP001178662">
    <property type="component" value="Chromosome"/>
</dbReference>
<name>A0AA95F2M7_9BACL</name>
<dbReference type="Gene3D" id="1.10.3090.10">
    <property type="entry name" value="cca-adding enzyme, domain 2"/>
    <property type="match status" value="1"/>
</dbReference>
<evidence type="ECO:0000259" key="12">
    <source>
        <dbReference type="Pfam" id="PF13735"/>
    </source>
</evidence>
<dbReference type="GO" id="GO:0008033">
    <property type="term" value="P:tRNA processing"/>
    <property type="evidence" value="ECO:0007669"/>
    <property type="project" value="UniProtKB-KW"/>
</dbReference>
<evidence type="ECO:0000313" key="14">
    <source>
        <dbReference type="Proteomes" id="UP001178662"/>
    </source>
</evidence>
<reference evidence="13" key="1">
    <citation type="submission" date="2023-03" db="EMBL/GenBank/DDBJ databases">
        <title>Andean soil-derived lignocellulolytic bacterial consortium as a source of novel taxa and putative plastic-active enzymes.</title>
        <authorList>
            <person name="Diaz-Garcia L."/>
            <person name="Chuvochina M."/>
            <person name="Feuerriegel G."/>
            <person name="Bunk B."/>
            <person name="Sproer C."/>
            <person name="Streit W.R."/>
            <person name="Rodriguez L.M."/>
            <person name="Overmann J."/>
            <person name="Jimenez D.J."/>
        </authorList>
    </citation>
    <scope>NUCLEOTIDE SEQUENCE</scope>
    <source>
        <strain evidence="13">MAG 2441</strain>
    </source>
</reference>
<keyword evidence="2 9" id="KW-0808">Transferase</keyword>
<organism evidence="13 14">
    <name type="scientific">Candidatus Cohnella colombiensis</name>
    <dbReference type="NCBI Taxonomy" id="3121368"/>
    <lineage>
        <taxon>Bacteria</taxon>
        <taxon>Bacillati</taxon>
        <taxon>Bacillota</taxon>
        <taxon>Bacilli</taxon>
        <taxon>Bacillales</taxon>
        <taxon>Paenibacillaceae</taxon>
        <taxon>Cohnella</taxon>
    </lineage>
</organism>
<dbReference type="InterPro" id="IPR002646">
    <property type="entry name" value="PolA_pol_head_dom"/>
</dbReference>
<dbReference type="AlphaFoldDB" id="A0AA95F2M7"/>
<dbReference type="GO" id="GO:0000049">
    <property type="term" value="F:tRNA binding"/>
    <property type="evidence" value="ECO:0007669"/>
    <property type="project" value="TreeGrafter"/>
</dbReference>
<protein>
    <submittedName>
        <fullName evidence="13">CCA tRNA nucleotidyltransferase</fullName>
        <ecNumber evidence="13">2.7.7.72</ecNumber>
    </submittedName>
</protein>
<keyword evidence="5" id="KW-0479">Metal-binding</keyword>
<dbReference type="Pfam" id="PF01743">
    <property type="entry name" value="PolyA_pol"/>
    <property type="match status" value="1"/>
</dbReference>
<keyword evidence="8 9" id="KW-0694">RNA-binding</keyword>
<dbReference type="EMBL" id="CP119317">
    <property type="protein sequence ID" value="WEK55728.1"/>
    <property type="molecule type" value="Genomic_DNA"/>
</dbReference>
<dbReference type="NCBIfam" id="NF009814">
    <property type="entry name" value="PRK13299.1"/>
    <property type="match status" value="1"/>
</dbReference>
<evidence type="ECO:0000259" key="11">
    <source>
        <dbReference type="Pfam" id="PF12627"/>
    </source>
</evidence>
<dbReference type="Pfam" id="PF12627">
    <property type="entry name" value="PolyA_pol_RNAbd"/>
    <property type="match status" value="1"/>
</dbReference>
<comment type="cofactor">
    <cofactor evidence="1">
        <name>Mg(2+)</name>
        <dbReference type="ChEBI" id="CHEBI:18420"/>
    </cofactor>
</comment>
<dbReference type="InterPro" id="IPR032810">
    <property type="entry name" value="CCA-adding_enz_C"/>
</dbReference>